<dbReference type="InterPro" id="IPR023753">
    <property type="entry name" value="FAD/NAD-binding_dom"/>
</dbReference>
<dbReference type="Pfam" id="PF07992">
    <property type="entry name" value="Pyr_redox_2"/>
    <property type="match status" value="1"/>
</dbReference>
<dbReference type="Gene3D" id="3.50.50.100">
    <property type="match status" value="1"/>
</dbReference>
<sequence length="432" mass="47871">MAEKQSIVVLGAGFGGLRAAVLIAKKIKNLNLANKYKVVLVDRNNYQTFTPTLYEAATTSKETANYFQIKEIITFPMAEVIKNLPIKFINSQVEGIDLINGDVHCKAFEVTHEELKFDYLVLALGSETNYFDIEGLKENSFALKTFIDALKIRDKILDLAALGKDIIKIVIGGGGSTGVELAGEIQEWLCQLKKDIRQCVSQVTIVEASLTILPGFHPKIVNKIQKRLKNLGVEVSVGDSIELIRPGKAILKSKREMSYDILIWTGGVKAVPLVATLPLKTEKRGRIEVAGEMECLPQSSNLKLYGKIYGIGDAVCFYDIVTGKPIPGVARAAISQANVAARNIIEQIKSIEFKNYKPRIKSYKPMDYPYIIPVGGKWAVAKFGPIVVSGLIGWVIKGLVELNYLISILPFWKAMKIWLKGLRIFIQNDRLG</sequence>
<evidence type="ECO:0000256" key="2">
    <source>
        <dbReference type="ARBA" id="ARBA00005272"/>
    </source>
</evidence>
<dbReference type="Proteomes" id="UP000177942">
    <property type="component" value="Unassembled WGS sequence"/>
</dbReference>
<keyword evidence="3" id="KW-0285">Flavoprotein</keyword>
<keyword evidence="5" id="KW-0560">Oxidoreductase</keyword>
<name>A0A1G1ZNI5_9BACT</name>
<feature type="domain" description="FAD/NAD(P)-binding" evidence="6">
    <location>
        <begin position="6"/>
        <end position="337"/>
    </location>
</feature>
<dbReference type="PANTHER" id="PTHR42913:SF3">
    <property type="entry name" value="64 KDA MITOCHONDRIAL NADH DEHYDROGENASE (EUROFUNG)"/>
    <property type="match status" value="1"/>
</dbReference>
<dbReference type="SUPFAM" id="SSF51905">
    <property type="entry name" value="FAD/NAD(P)-binding domain"/>
    <property type="match status" value="2"/>
</dbReference>
<comment type="caution">
    <text evidence="7">The sequence shown here is derived from an EMBL/GenBank/DDBJ whole genome shotgun (WGS) entry which is preliminary data.</text>
</comment>
<evidence type="ECO:0000256" key="5">
    <source>
        <dbReference type="ARBA" id="ARBA00023002"/>
    </source>
</evidence>
<gene>
    <name evidence="7" type="ORF">A3A16_01210</name>
</gene>
<comment type="cofactor">
    <cofactor evidence="1">
        <name>FAD</name>
        <dbReference type="ChEBI" id="CHEBI:57692"/>
    </cofactor>
</comment>
<dbReference type="AlphaFoldDB" id="A0A1G1ZNI5"/>
<reference evidence="7 8" key="1">
    <citation type="journal article" date="2016" name="Nat. Commun.">
        <title>Thousands of microbial genomes shed light on interconnected biogeochemical processes in an aquifer system.</title>
        <authorList>
            <person name="Anantharaman K."/>
            <person name="Brown C.T."/>
            <person name="Hug L.A."/>
            <person name="Sharon I."/>
            <person name="Castelle C.J."/>
            <person name="Probst A.J."/>
            <person name="Thomas B.C."/>
            <person name="Singh A."/>
            <person name="Wilkins M.J."/>
            <person name="Karaoz U."/>
            <person name="Brodie E.L."/>
            <person name="Williams K.H."/>
            <person name="Hubbard S.S."/>
            <person name="Banfield J.F."/>
        </authorList>
    </citation>
    <scope>NUCLEOTIDE SEQUENCE [LARGE SCALE GENOMIC DNA]</scope>
</reference>
<protein>
    <recommendedName>
        <fullName evidence="6">FAD/NAD(P)-binding domain-containing protein</fullName>
    </recommendedName>
</protein>
<evidence type="ECO:0000313" key="8">
    <source>
        <dbReference type="Proteomes" id="UP000177942"/>
    </source>
</evidence>
<evidence type="ECO:0000256" key="4">
    <source>
        <dbReference type="ARBA" id="ARBA00022827"/>
    </source>
</evidence>
<dbReference type="PRINTS" id="PR00411">
    <property type="entry name" value="PNDRDTASEI"/>
</dbReference>
<organism evidence="7 8">
    <name type="scientific">Candidatus Harrisonbacteria bacterium RIFCSPLOWO2_01_FULL_44_18</name>
    <dbReference type="NCBI Taxonomy" id="1798407"/>
    <lineage>
        <taxon>Bacteria</taxon>
        <taxon>Candidatus Harrisoniibacteriota</taxon>
    </lineage>
</organism>
<dbReference type="GO" id="GO:0003955">
    <property type="term" value="F:NAD(P)H dehydrogenase (quinone) activity"/>
    <property type="evidence" value="ECO:0007669"/>
    <property type="project" value="TreeGrafter"/>
</dbReference>
<dbReference type="PRINTS" id="PR00368">
    <property type="entry name" value="FADPNR"/>
</dbReference>
<proteinExistence type="inferred from homology"/>
<evidence type="ECO:0000256" key="1">
    <source>
        <dbReference type="ARBA" id="ARBA00001974"/>
    </source>
</evidence>
<dbReference type="STRING" id="1798407.A3A16_01210"/>
<dbReference type="GO" id="GO:0019646">
    <property type="term" value="P:aerobic electron transport chain"/>
    <property type="evidence" value="ECO:0007669"/>
    <property type="project" value="TreeGrafter"/>
</dbReference>
<evidence type="ECO:0000259" key="6">
    <source>
        <dbReference type="Pfam" id="PF07992"/>
    </source>
</evidence>
<evidence type="ECO:0000256" key="3">
    <source>
        <dbReference type="ARBA" id="ARBA00022630"/>
    </source>
</evidence>
<dbReference type="PANTHER" id="PTHR42913">
    <property type="entry name" value="APOPTOSIS-INDUCING FACTOR 1"/>
    <property type="match status" value="1"/>
</dbReference>
<comment type="similarity">
    <text evidence="2">Belongs to the NADH dehydrogenase family.</text>
</comment>
<dbReference type="InterPro" id="IPR051169">
    <property type="entry name" value="NADH-Q_oxidoreductase"/>
</dbReference>
<keyword evidence="4" id="KW-0274">FAD</keyword>
<evidence type="ECO:0000313" key="7">
    <source>
        <dbReference type="EMBL" id="OGY65989.1"/>
    </source>
</evidence>
<dbReference type="InterPro" id="IPR036188">
    <property type="entry name" value="FAD/NAD-bd_sf"/>
</dbReference>
<dbReference type="EMBL" id="MHJJ01000005">
    <property type="protein sequence ID" value="OGY65989.1"/>
    <property type="molecule type" value="Genomic_DNA"/>
</dbReference>
<accession>A0A1G1ZNI5</accession>